<feature type="DNA-binding region" description="NDT80" evidence="2">
    <location>
        <begin position="18"/>
        <end position="324"/>
    </location>
</feature>
<evidence type="ECO:0000256" key="1">
    <source>
        <dbReference type="ARBA" id="ARBA00023125"/>
    </source>
</evidence>
<feature type="compositionally biased region" description="Polar residues" evidence="3">
    <location>
        <begin position="336"/>
        <end position="361"/>
    </location>
</feature>
<evidence type="ECO:0000313" key="6">
    <source>
        <dbReference type="Proteomes" id="UP000750334"/>
    </source>
</evidence>
<organism evidence="5 6">
    <name type="scientific">Maudiozyma exigua</name>
    <name type="common">Yeast</name>
    <name type="synonym">Kazachstania exigua</name>
    <dbReference type="NCBI Taxonomy" id="34358"/>
    <lineage>
        <taxon>Eukaryota</taxon>
        <taxon>Fungi</taxon>
        <taxon>Dikarya</taxon>
        <taxon>Ascomycota</taxon>
        <taxon>Saccharomycotina</taxon>
        <taxon>Saccharomycetes</taxon>
        <taxon>Saccharomycetales</taxon>
        <taxon>Saccharomycetaceae</taxon>
        <taxon>Maudiozyma</taxon>
    </lineage>
</organism>
<keyword evidence="1 2" id="KW-0238">DNA-binding</keyword>
<dbReference type="InterPro" id="IPR024061">
    <property type="entry name" value="NDT80_DNA-bd_dom"/>
</dbReference>
<accession>A0A9P6WDG5</accession>
<evidence type="ECO:0000256" key="3">
    <source>
        <dbReference type="SAM" id="MobiDB-lite"/>
    </source>
</evidence>
<evidence type="ECO:0000256" key="2">
    <source>
        <dbReference type="PROSITE-ProRule" id="PRU00850"/>
    </source>
</evidence>
<evidence type="ECO:0000313" key="5">
    <source>
        <dbReference type="EMBL" id="KAG0671215.1"/>
    </source>
</evidence>
<dbReference type="Gene3D" id="2.60.40.1390">
    <property type="entry name" value="NDT80 DNA-binding domain"/>
    <property type="match status" value="1"/>
</dbReference>
<dbReference type="PANTHER" id="PTHR35144:SF2">
    <property type="entry name" value="MEIOSIS-SPECIFIC TRANSCRIPTION FACTOR NDT80"/>
    <property type="match status" value="1"/>
</dbReference>
<dbReference type="Pfam" id="PF05224">
    <property type="entry name" value="NDT80_PhoG"/>
    <property type="match status" value="1"/>
</dbReference>
<dbReference type="GO" id="GO:0003677">
    <property type="term" value="F:DNA binding"/>
    <property type="evidence" value="ECO:0007669"/>
    <property type="project" value="UniProtKB-KW"/>
</dbReference>
<dbReference type="GO" id="GO:0051321">
    <property type="term" value="P:meiotic cell cycle"/>
    <property type="evidence" value="ECO:0007669"/>
    <property type="project" value="TreeGrafter"/>
</dbReference>
<feature type="compositionally biased region" description="Basic residues" evidence="3">
    <location>
        <begin position="366"/>
        <end position="379"/>
    </location>
</feature>
<gene>
    <name evidence="5" type="ORF">C6P45_000979</name>
</gene>
<dbReference type="OrthoDB" id="2288358at2759"/>
<dbReference type="PANTHER" id="PTHR35144">
    <property type="entry name" value="MEIOSIS-SPECIFIC TRANSCRIPTION FACTOR NDT80"/>
    <property type="match status" value="1"/>
</dbReference>
<dbReference type="PROSITE" id="PS51517">
    <property type="entry name" value="NDT80"/>
    <property type="match status" value="1"/>
</dbReference>
<sequence length="641" mass="73958">MSDTNDENKPMQVIETDADREKMILTKVHEDGTESNYFDKRKLKIAPRSTLQFKVGPPFQLSNKFGNVIDNKTGQNISLKIIPRIDRGFDNIDNEWVGYKRNYFTLVTSFQVRNYSIEEFLQSTYQVTFVENFFRQTADIKYFAVKIKARTDDEYTEINLVQHTAKRDKGPQFAPELCPLVPSSLPKHQIIREASNVRNTNKMKKCDSTFYFHRDLEEENYKFHCILKTYPNNCIQKVARYERVQFASSINVKKPSQQNKHFRLHVVLGAVVDRKDLGGNIDKNHCDEVTLPGGGKGLFVYLQEMNTPPLIIRGRSPSNYTSSQRITLRTTSMTPSVTDSVNQEDMNINSPNPLNNDQKSFPITKKSPKRQKVGRPAKRKSNVIEYHNEDSRFSKADFIQKENISGTPINDGRRIAKRVQTFKEVENIMSTQLPLHEKLASLREQQGEITEYQGREHRVFKDRPASRRTLSVDLKDIELKPLNYLPKDEICVIGSLALNLPMQTPVKIGKKSHKRQYDLLERNTSDEDMEDISDNTIRWVDNGLNSFKKSRGQLYDQELSLVYNMSTYHYKFDHCQSRDSISSKVDRSMSIPRSIGTALGSILTPLKVADDFFQEKQWMPNNQISTDLSETSIIQGKKSFA</sequence>
<comment type="caution">
    <text evidence="5">The sequence shown here is derived from an EMBL/GenBank/DDBJ whole genome shotgun (WGS) entry which is preliminary data.</text>
</comment>
<keyword evidence="6" id="KW-1185">Reference proteome</keyword>
<reference evidence="5 6" key="1">
    <citation type="submission" date="2020-11" db="EMBL/GenBank/DDBJ databases">
        <title>Kefir isolates.</title>
        <authorList>
            <person name="Marcisauskas S."/>
            <person name="Kim Y."/>
            <person name="Blasche S."/>
        </authorList>
    </citation>
    <scope>NUCLEOTIDE SEQUENCE [LARGE SCALE GENOMIC DNA]</scope>
    <source>
        <strain evidence="5 6">OG2</strain>
    </source>
</reference>
<feature type="region of interest" description="Disordered" evidence="3">
    <location>
        <begin position="336"/>
        <end position="379"/>
    </location>
</feature>
<dbReference type="GO" id="GO:0045944">
    <property type="term" value="P:positive regulation of transcription by RNA polymerase II"/>
    <property type="evidence" value="ECO:0007669"/>
    <property type="project" value="TreeGrafter"/>
</dbReference>
<dbReference type="SUPFAM" id="SSF49417">
    <property type="entry name" value="p53-like transcription factors"/>
    <property type="match status" value="1"/>
</dbReference>
<dbReference type="GO" id="GO:0003700">
    <property type="term" value="F:DNA-binding transcription factor activity"/>
    <property type="evidence" value="ECO:0007669"/>
    <property type="project" value="UniProtKB-UniRule"/>
</dbReference>
<dbReference type="InterPro" id="IPR052605">
    <property type="entry name" value="Fungal_trans_regulator"/>
</dbReference>
<dbReference type="Proteomes" id="UP000750334">
    <property type="component" value="Unassembled WGS sequence"/>
</dbReference>
<dbReference type="EMBL" id="PUHR01000014">
    <property type="protein sequence ID" value="KAG0671215.1"/>
    <property type="molecule type" value="Genomic_DNA"/>
</dbReference>
<dbReference type="InterPro" id="IPR037141">
    <property type="entry name" value="NDT80_DNA-bd_dom_sf"/>
</dbReference>
<dbReference type="GO" id="GO:0000228">
    <property type="term" value="C:nuclear chromosome"/>
    <property type="evidence" value="ECO:0007669"/>
    <property type="project" value="TreeGrafter"/>
</dbReference>
<dbReference type="AlphaFoldDB" id="A0A9P6WDG5"/>
<feature type="domain" description="NDT80" evidence="4">
    <location>
        <begin position="18"/>
        <end position="324"/>
    </location>
</feature>
<name>A0A9P6WDG5_MAUEX</name>
<dbReference type="InterPro" id="IPR008967">
    <property type="entry name" value="p53-like_TF_DNA-bd_sf"/>
</dbReference>
<protein>
    <recommendedName>
        <fullName evidence="4">NDT80 domain-containing protein</fullName>
    </recommendedName>
</protein>
<proteinExistence type="predicted"/>
<dbReference type="FunFam" id="2.60.40.1390:FF:000005">
    <property type="entry name" value="Meiosis-specific transcription factor NDT80"/>
    <property type="match status" value="1"/>
</dbReference>
<evidence type="ECO:0000259" key="4">
    <source>
        <dbReference type="PROSITE" id="PS51517"/>
    </source>
</evidence>